<dbReference type="SUPFAM" id="SSF50978">
    <property type="entry name" value="WD40 repeat-like"/>
    <property type="match status" value="1"/>
</dbReference>
<dbReference type="PANTHER" id="PTHR22852">
    <property type="entry name" value="LETHAL 2 DENTICLELESS PROTEIN RETINOIC ACID-REGULATED NUCLEAR MATRIX-ASSOCIATED PROTEIN"/>
    <property type="match status" value="1"/>
</dbReference>
<dbReference type="InterPro" id="IPR020472">
    <property type="entry name" value="WD40_PAC1"/>
</dbReference>
<sequence>MPRPALTERTNLPPSPPSSLTAYFPRKRPTPLPQEGENAPPPAAKRGVKRALRREPRPSDADYGDESALRSSPLIRAHDAHVDVDMDEPGRKEAGVPDVGEAHIPVGRRPLERRSLPAWPGLINDLRLGARLLPQAVPTRPHLLSLRSSHHTDTLRFPSLLPTRDAAIPFSLRFTHASATGGPRLLATATEEGAVCLVSAESRGRWDPLPQWTTLTPHENAIFALAFSEDDKLLATASGDRTCVLTDVERQQTVVTLEGHTGSVRRVAWDPSNPQLLATAARDGSFRLWDARAPAGEACTLEVREAHALPPAGRKSRARGAGRKCAGLAKQSVTGLVYAPGREGCVITSGSADGVLKLWDVRSPFAPAELSPDPTPLTSPTRRARGIITLAHSPSSSLLLALSASSTIHAYSALSLSAPAPASAAHALTHERFSAGSFYVGMECSPGGRYLAAGSAGGVAVVWDVMAGLAHRAPAAGAELGRIPGRGAQGPANQGQGTGAASARTGTGTGTGTGVLLPGHAENKECAAVAWANEDVLATAGDDGLVRIWRAGPQEEQAEWWGVRAG</sequence>
<feature type="region of interest" description="Disordered" evidence="7">
    <location>
        <begin position="1"/>
        <end position="98"/>
    </location>
</feature>
<dbReference type="OrthoDB" id="2096344at2759"/>
<reference evidence="8 9" key="1">
    <citation type="journal article" date="2016" name="Mol. Biol. Evol.">
        <title>Comparative Genomics of Early-Diverging Mushroom-Forming Fungi Provides Insights into the Origins of Lignocellulose Decay Capabilities.</title>
        <authorList>
            <person name="Nagy L.G."/>
            <person name="Riley R."/>
            <person name="Tritt A."/>
            <person name="Adam C."/>
            <person name="Daum C."/>
            <person name="Floudas D."/>
            <person name="Sun H."/>
            <person name="Yadav J.S."/>
            <person name="Pangilinan J."/>
            <person name="Larsson K.H."/>
            <person name="Matsuura K."/>
            <person name="Barry K."/>
            <person name="Labutti K."/>
            <person name="Kuo R."/>
            <person name="Ohm R.A."/>
            <person name="Bhattacharya S.S."/>
            <person name="Shirouzu T."/>
            <person name="Yoshinaga Y."/>
            <person name="Martin F.M."/>
            <person name="Grigoriev I.V."/>
            <person name="Hibbett D.S."/>
        </authorList>
    </citation>
    <scope>NUCLEOTIDE SEQUENCE [LARGE SCALE GENOMIC DNA]</scope>
    <source>
        <strain evidence="8 9">HHB12733</strain>
    </source>
</reference>
<dbReference type="PROSITE" id="PS00678">
    <property type="entry name" value="WD_REPEATS_1"/>
    <property type="match status" value="1"/>
</dbReference>
<dbReference type="InterPro" id="IPR036322">
    <property type="entry name" value="WD40_repeat_dom_sf"/>
</dbReference>
<comment type="pathway">
    <text evidence="1">Protein modification; protein ubiquitination.</text>
</comment>
<dbReference type="EMBL" id="KV423947">
    <property type="protein sequence ID" value="KZT58738.1"/>
    <property type="molecule type" value="Genomic_DNA"/>
</dbReference>
<dbReference type="Pfam" id="PF00400">
    <property type="entry name" value="WD40"/>
    <property type="match status" value="4"/>
</dbReference>
<feature type="compositionally biased region" description="Basic and acidic residues" evidence="7">
    <location>
        <begin position="76"/>
        <end position="95"/>
    </location>
</feature>
<feature type="repeat" description="WD" evidence="6">
    <location>
        <begin position="215"/>
        <end position="256"/>
    </location>
</feature>
<evidence type="ECO:0000313" key="8">
    <source>
        <dbReference type="EMBL" id="KZT58738.1"/>
    </source>
</evidence>
<dbReference type="PROSITE" id="PS50082">
    <property type="entry name" value="WD_REPEATS_2"/>
    <property type="match status" value="3"/>
</dbReference>
<dbReference type="GO" id="GO:0030674">
    <property type="term" value="F:protein-macromolecule adaptor activity"/>
    <property type="evidence" value="ECO:0007669"/>
    <property type="project" value="TreeGrafter"/>
</dbReference>
<dbReference type="PRINTS" id="PR00320">
    <property type="entry name" value="GPROTEINBRPT"/>
</dbReference>
<dbReference type="SMART" id="SM00320">
    <property type="entry name" value="WD40"/>
    <property type="match status" value="6"/>
</dbReference>
<dbReference type="InParanoid" id="A0A165H134"/>
<dbReference type="FunCoup" id="A0A165H134">
    <property type="interactions" value="208"/>
</dbReference>
<feature type="repeat" description="WD" evidence="6">
    <location>
        <begin position="347"/>
        <end position="363"/>
    </location>
</feature>
<dbReference type="PANTHER" id="PTHR22852:SF0">
    <property type="entry name" value="DENTICLELESS PROTEIN HOMOLOG"/>
    <property type="match status" value="1"/>
</dbReference>
<organism evidence="8 9">
    <name type="scientific">Calocera cornea HHB12733</name>
    <dbReference type="NCBI Taxonomy" id="1353952"/>
    <lineage>
        <taxon>Eukaryota</taxon>
        <taxon>Fungi</taxon>
        <taxon>Dikarya</taxon>
        <taxon>Basidiomycota</taxon>
        <taxon>Agaricomycotina</taxon>
        <taxon>Dacrymycetes</taxon>
        <taxon>Dacrymycetales</taxon>
        <taxon>Dacrymycetaceae</taxon>
        <taxon>Calocera</taxon>
    </lineage>
</organism>
<dbReference type="Gene3D" id="2.130.10.10">
    <property type="entry name" value="YVTN repeat-like/Quinoprotein amine dehydrogenase"/>
    <property type="match status" value="2"/>
</dbReference>
<keyword evidence="3" id="KW-0677">Repeat</keyword>
<gene>
    <name evidence="8" type="ORF">CALCODRAFT_554560</name>
</gene>
<feature type="region of interest" description="Disordered" evidence="7">
    <location>
        <begin position="480"/>
        <end position="517"/>
    </location>
</feature>
<evidence type="ECO:0000256" key="5">
    <source>
        <dbReference type="ARBA" id="ARBA00038344"/>
    </source>
</evidence>
<keyword evidence="2 6" id="KW-0853">WD repeat</keyword>
<protein>
    <submittedName>
        <fullName evidence="8">WD40 repeat-like protein</fullName>
    </submittedName>
</protein>
<evidence type="ECO:0000256" key="1">
    <source>
        <dbReference type="ARBA" id="ARBA00004906"/>
    </source>
</evidence>
<evidence type="ECO:0000256" key="2">
    <source>
        <dbReference type="ARBA" id="ARBA00022574"/>
    </source>
</evidence>
<dbReference type="InterPro" id="IPR019775">
    <property type="entry name" value="WD40_repeat_CS"/>
</dbReference>
<evidence type="ECO:0000256" key="3">
    <source>
        <dbReference type="ARBA" id="ARBA00022737"/>
    </source>
</evidence>
<comment type="similarity">
    <text evidence="5">Belongs to the WD repeat cdt2 family.</text>
</comment>
<dbReference type="AlphaFoldDB" id="A0A165H134"/>
<name>A0A165H134_9BASI</name>
<dbReference type="Proteomes" id="UP000076842">
    <property type="component" value="Unassembled WGS sequence"/>
</dbReference>
<evidence type="ECO:0000313" key="9">
    <source>
        <dbReference type="Proteomes" id="UP000076842"/>
    </source>
</evidence>
<dbReference type="InterPro" id="IPR015943">
    <property type="entry name" value="WD40/YVTN_repeat-like_dom_sf"/>
</dbReference>
<feature type="repeat" description="WD" evidence="6">
    <location>
        <begin position="257"/>
        <end position="290"/>
    </location>
</feature>
<dbReference type="GO" id="GO:0005634">
    <property type="term" value="C:nucleus"/>
    <property type="evidence" value="ECO:0007669"/>
    <property type="project" value="TreeGrafter"/>
</dbReference>
<dbReference type="InterPro" id="IPR001680">
    <property type="entry name" value="WD40_rpt"/>
</dbReference>
<evidence type="ECO:0000256" key="6">
    <source>
        <dbReference type="PROSITE-ProRule" id="PRU00221"/>
    </source>
</evidence>
<evidence type="ECO:0000256" key="7">
    <source>
        <dbReference type="SAM" id="MobiDB-lite"/>
    </source>
</evidence>
<dbReference type="GO" id="GO:0043161">
    <property type="term" value="P:proteasome-mediated ubiquitin-dependent protein catabolic process"/>
    <property type="evidence" value="ECO:0007669"/>
    <property type="project" value="TreeGrafter"/>
</dbReference>
<keyword evidence="4" id="KW-0833">Ubl conjugation pathway</keyword>
<accession>A0A165H134</accession>
<evidence type="ECO:0000256" key="4">
    <source>
        <dbReference type="ARBA" id="ARBA00022786"/>
    </source>
</evidence>
<proteinExistence type="inferred from homology"/>
<dbReference type="STRING" id="1353952.A0A165H134"/>
<dbReference type="InterPro" id="IPR051865">
    <property type="entry name" value="WD-repeat_CDT2_adapter"/>
</dbReference>
<keyword evidence="9" id="KW-1185">Reference proteome</keyword>
<dbReference type="PROSITE" id="PS50294">
    <property type="entry name" value="WD_REPEATS_REGION"/>
    <property type="match status" value="1"/>
</dbReference>